<protein>
    <submittedName>
        <fullName evidence="1">Uncharacterized protein</fullName>
    </submittedName>
</protein>
<dbReference type="EMBL" id="BLJE01000002">
    <property type="protein sequence ID" value="GFE65559.1"/>
    <property type="molecule type" value="Genomic_DNA"/>
</dbReference>
<keyword evidence="2" id="KW-1185">Reference proteome</keyword>
<organism evidence="1 2">
    <name type="scientific">Litoreibacter roseus</name>
    <dbReference type="NCBI Taxonomy" id="2601869"/>
    <lineage>
        <taxon>Bacteria</taxon>
        <taxon>Pseudomonadati</taxon>
        <taxon>Pseudomonadota</taxon>
        <taxon>Alphaproteobacteria</taxon>
        <taxon>Rhodobacterales</taxon>
        <taxon>Roseobacteraceae</taxon>
        <taxon>Litoreibacter</taxon>
    </lineage>
</organism>
<comment type="caution">
    <text evidence="1">The sequence shown here is derived from an EMBL/GenBank/DDBJ whole genome shotgun (WGS) entry which is preliminary data.</text>
</comment>
<sequence length="213" mass="22968">MSMYSEQLRFTALLDTAAQDNKARSFAKEAAHLPSDWCEARALHPIQIRNHHAAMMENDFDTALRIRADAHLLAKKLNGGQPGILAGRDAPGCVLARAAAAPRGSEPLWGQDGRFMARAAGTTLDVEAKGMFGIGAIAMPYIGFSVRAVDPTTPFISETGYRSFLGVSVAPQPGITTGDFVQEVIETYIAQELKGKLLRIKTDSLAGATWNRP</sequence>
<evidence type="ECO:0000313" key="1">
    <source>
        <dbReference type="EMBL" id="GFE65559.1"/>
    </source>
</evidence>
<dbReference type="Proteomes" id="UP000436822">
    <property type="component" value="Unassembled WGS sequence"/>
</dbReference>
<dbReference type="RefSeq" id="WP_159807597.1">
    <property type="nucleotide sequence ID" value="NZ_BLJE01000002.1"/>
</dbReference>
<evidence type="ECO:0000313" key="2">
    <source>
        <dbReference type="Proteomes" id="UP000436822"/>
    </source>
</evidence>
<gene>
    <name evidence="1" type="ORF">KIN_26330</name>
</gene>
<dbReference type="AlphaFoldDB" id="A0A6N6JJE7"/>
<name>A0A6N6JJE7_9RHOB</name>
<proteinExistence type="predicted"/>
<accession>A0A6N6JJE7</accession>
<dbReference type="OrthoDB" id="9800596at2"/>
<reference evidence="1 2" key="1">
    <citation type="submission" date="2019-12" db="EMBL/GenBank/DDBJ databases">
        <title>Litoreibacter badius sp. nov., a novel bacteriochlorophyll a-containing bacterium in the genus Litoreibacter.</title>
        <authorList>
            <person name="Kanamuro M."/>
            <person name="Takabe Y."/>
            <person name="Mori K."/>
            <person name="Takaichi S."/>
            <person name="Hanada S."/>
        </authorList>
    </citation>
    <scope>NUCLEOTIDE SEQUENCE [LARGE SCALE GENOMIC DNA]</scope>
    <source>
        <strain evidence="1 2">K6</strain>
    </source>
</reference>